<dbReference type="Pfam" id="PF00271">
    <property type="entry name" value="Helicase_C"/>
    <property type="match status" value="1"/>
</dbReference>
<keyword evidence="3" id="KW-0347">Helicase</keyword>
<dbReference type="InterPro" id="IPR036465">
    <property type="entry name" value="vWFA_dom_sf"/>
</dbReference>
<keyword evidence="3" id="KW-0067">ATP-binding</keyword>
<dbReference type="InterPro" id="IPR027417">
    <property type="entry name" value="P-loop_NTPase"/>
</dbReference>
<dbReference type="HOGENOM" id="CLU_000298_0_0_1"/>
<feature type="coiled-coil region" evidence="1">
    <location>
        <begin position="883"/>
        <end position="910"/>
    </location>
</feature>
<dbReference type="OrthoDB" id="7614088at2759"/>
<dbReference type="InterPro" id="IPR000185">
    <property type="entry name" value="SecA"/>
</dbReference>
<protein>
    <submittedName>
        <fullName evidence="3">Helicase carboxy-terminal domain protein</fullName>
    </submittedName>
</protein>
<dbReference type="InterPro" id="IPR001650">
    <property type="entry name" value="Helicase_C-like"/>
</dbReference>
<evidence type="ECO:0000256" key="1">
    <source>
        <dbReference type="SAM" id="Coils"/>
    </source>
</evidence>
<name>Q23EG9_TETTS</name>
<dbReference type="GO" id="GO:0006886">
    <property type="term" value="P:intracellular protein transport"/>
    <property type="evidence" value="ECO:0007669"/>
    <property type="project" value="InterPro"/>
</dbReference>
<dbReference type="PANTHER" id="PTHR30612:SF0">
    <property type="entry name" value="CHLOROPLAST PROTEIN-TRANSPORTING ATPASE"/>
    <property type="match status" value="1"/>
</dbReference>
<dbReference type="Proteomes" id="UP000009168">
    <property type="component" value="Unassembled WGS sequence"/>
</dbReference>
<dbReference type="SUPFAM" id="SSF52540">
    <property type="entry name" value="P-loop containing nucleoside triphosphate hydrolases"/>
    <property type="match status" value="3"/>
</dbReference>
<dbReference type="GO" id="GO:0006605">
    <property type="term" value="P:protein targeting"/>
    <property type="evidence" value="ECO:0007669"/>
    <property type="project" value="InterPro"/>
</dbReference>
<evidence type="ECO:0000259" key="2">
    <source>
        <dbReference type="PROSITE" id="PS51194"/>
    </source>
</evidence>
<dbReference type="GO" id="GO:0005524">
    <property type="term" value="F:ATP binding"/>
    <property type="evidence" value="ECO:0007669"/>
    <property type="project" value="InterPro"/>
</dbReference>
<dbReference type="InParanoid" id="Q23EG9"/>
<dbReference type="EMBL" id="GG662709">
    <property type="protein sequence ID" value="EAR94924.3"/>
    <property type="molecule type" value="Genomic_DNA"/>
</dbReference>
<feature type="coiled-coil region" evidence="1">
    <location>
        <begin position="587"/>
        <end position="657"/>
    </location>
</feature>
<dbReference type="RefSeq" id="XP_001015169.3">
    <property type="nucleotide sequence ID" value="XM_001015169.3"/>
</dbReference>
<keyword evidence="3" id="KW-0547">Nucleotide-binding</keyword>
<dbReference type="GeneID" id="7824980"/>
<dbReference type="PANTHER" id="PTHR30612">
    <property type="entry name" value="SECA INNER MEMBRANE COMPONENT OF SEC PROTEIN SECRETION SYSTEM"/>
    <property type="match status" value="1"/>
</dbReference>
<evidence type="ECO:0000313" key="4">
    <source>
        <dbReference type="Proteomes" id="UP000009168"/>
    </source>
</evidence>
<proteinExistence type="predicted"/>
<keyword evidence="1" id="KW-0175">Coiled coil</keyword>
<dbReference type="PROSITE" id="PS51194">
    <property type="entry name" value="HELICASE_CTER"/>
    <property type="match status" value="1"/>
</dbReference>
<dbReference type="KEGG" id="tet:TTHERM_01508170"/>
<gene>
    <name evidence="3" type="ORF">TTHERM_01508170</name>
</gene>
<organism evidence="3 4">
    <name type="scientific">Tetrahymena thermophila (strain SB210)</name>
    <dbReference type="NCBI Taxonomy" id="312017"/>
    <lineage>
        <taxon>Eukaryota</taxon>
        <taxon>Sar</taxon>
        <taxon>Alveolata</taxon>
        <taxon>Ciliophora</taxon>
        <taxon>Intramacronucleata</taxon>
        <taxon>Oligohymenophorea</taxon>
        <taxon>Hymenostomatida</taxon>
        <taxon>Tetrahymenina</taxon>
        <taxon>Tetrahymenidae</taxon>
        <taxon>Tetrahymena</taxon>
    </lineage>
</organism>
<feature type="domain" description="Helicase C-terminal" evidence="2">
    <location>
        <begin position="1901"/>
        <end position="2069"/>
    </location>
</feature>
<keyword evidence="4" id="KW-1185">Reference proteome</keyword>
<dbReference type="Gene3D" id="3.40.50.300">
    <property type="entry name" value="P-loop containing nucleotide triphosphate hydrolases"/>
    <property type="match status" value="3"/>
</dbReference>
<keyword evidence="3" id="KW-0378">Hydrolase</keyword>
<dbReference type="GO" id="GO:0004386">
    <property type="term" value="F:helicase activity"/>
    <property type="evidence" value="ECO:0007669"/>
    <property type="project" value="UniProtKB-KW"/>
</dbReference>
<dbReference type="Gene3D" id="3.40.50.410">
    <property type="entry name" value="von Willebrand factor, type A domain"/>
    <property type="match status" value="1"/>
</dbReference>
<accession>Q23EG9</accession>
<dbReference type="SUPFAM" id="SSF53300">
    <property type="entry name" value="vWA-like"/>
    <property type="match status" value="1"/>
</dbReference>
<evidence type="ECO:0000313" key="3">
    <source>
        <dbReference type="EMBL" id="EAR94924.3"/>
    </source>
</evidence>
<dbReference type="eggNOG" id="ENOG502RZNF">
    <property type="taxonomic scope" value="Eukaryota"/>
</dbReference>
<sequence length="2362" mass="277582">MELDYSSNDEEDIQFDNQISRQQVGQQMRFVHEDKLKNFCLDDNILLLLKFLNEKYPDVECMTLFNLINEQMMLESESTIRQIQPLYQATLQEYKNQKFEKAQIEISRLFRAINPLNFQKICDEVSESYNSSKEMNNLEVVMNFGNTGVGKSTFIHYLAGSKINKTINKEGLNHWEPTNPLYKALDRVISKPDAKSETKFVTLVKIKPSDQEGNEFGDDDEINLCDTPGFLDSEGLEAEISNLTGIHKCISVCKSIKPIVLVSEEEISNRSQGIKNLANVIKKMVNPTQNFQQIIGKFLFVFCKFQNENNKQQLHNKLKNIYKNLNDDQKKDQEFQYVLKTMLQQTQDEKNIVFFDLTIQMPKEAFTCFFTSEAETSISQQLKQDQNLSSITNQWEQNVTLVDEYINSEIQNVDLFIDQIINLKKIDEQQVTNFLNTKLELSKIDILYELLPQAENLVKKLNGALQRAIAALLENVKLELISYKQNNVNEYYQKLLFLSDVIKDEKSIHLFIAQVMENISNQMKKSEIFLQQDNFVGFFDEMQQIINYIESCPFLPANHVKDQIVKTFDSVIQVIENLKQTIFDKIKQLTAKTIEQHKTDIQNAKEKIQFILQEFKKSKLNDEICKEKINIFQNQYREQIEREYQTLEEKIKAVINEDSNENEHIQQKWIFILQQLKILDELECTPQNQFCFASLLSDTYVKNKLNVQNLKNGLEQQLSNLHLPKILETYKQLYEQTMQNKENKEHQMILNDLKFQLENEMKKIITQIQQYSDKLKQIVTYSPISNQLKEQMDNANQIINLYKRFNDYVYHFKDYLDVDKLKSQIEQVNNSVNQIAHEGPKKIKQTFNNNNFKESNDQYKFMLEIFKILQQQFQIDEEFNKLRQIQENCFQELQQKVENLKLTNSKAQRFDLNSICSKLEKVEDDDIYQNFSKLLQEIFQKKLVDMLNDVRDKSLNQQEEVIRQVQSFFDYVPKEMIKSLKQLIEDIINSDKIQEEIESCFKQKCYKGLRKLQQTLADSSFYKPFKIKLEEFMEKEIENSHMKIISNCKEYNNFEKNLQTLISIGAETNQEYQLLVEEKLNNVFEQLFCDQIKEAEKLIQNILNQKISSHQKSIEFFSHYCLLCNSLQKVYGKLQEQELKLLKGLDFFYVFEKIQEQKSKVTNNIKQRVKQVKNSEDDLTCLKDQFNIIYQLQNFDGDSYHELTEHLNSKQQKLEKQMEQIILKNVNAFKIQKEYEDYYQSFQKGLQNAKEMQNIMQQFNFSTQQKKLFENLLSKLNQTVESINLNLKQCFQGDIFDDGVVKSINNIYLNSKFIDQYFSSLDYVKTRIDERFVQSEFLLQIQKQFTEPTKIDKIELVTEYISNMHKISSTYIYMEKIKTECNEKINQALKNYKNSNGSLEKLQIQLKKSKYGDQVAQNHPFFKGFQISDTNQRIQRFGIDQVMEQIKGYSGIDKKDDLNRIQLKEFYQKFVDSYNQYLQKYLTSFEKINFIDLLKEIQNSVNRIGTDVFIKTGKIEQTSLNITTELLAGIFCCWTCINSKYYFESIDQSYENRQSFLLKPHPAQIVAIFRLLGIGYSKSYYLIQSNSLAQILTGEGKSVILAALACFYSLCGFSVKCACYSNQLSVRDYEEFSLLFEKLKIKNQIMYGTFNKVCEEILNQRGDIREQVSSYIQADNINCSKTSDIRKQVLLIDEVDVFFSKDFFGNNYDIVAPIQGPAVEKLLDKIWSDKFDPNFSFKTISESREYKICIAQFPKWVELITEQTKIVISDFKNFNNVIIENYKIQNDKIYYKNQDQYLDNISYGYRTLYTYYQENQNSKISNVGLQKQKLFKINSGSFSYSELPKKFFIINGVTGTLETLSRSQLELIQNTYNMKQQTFIPSVYGKSKFQFNPQKDVKVVLQQEYYNTITNEINRNIVGKTDQKRAVLVFFNTKDILLDYYNSQQFKTLKQYSQTQIMTEENSIEERKKIIKDATYSGAITLLTKIFGRGIDFQVNDSIIFQNYGIHVIQTFFSQDKSEETQTKGRTARQGEEGSFSMVLQQDTLQAFLKTEVDKKKIEKLDEIYEVLDRNRQVNFENDFKSNIEYNQKTSITSHKQSENFLNFLKDRNLYEVKKYLLKLNQGPKEQIYFKTLIVMDVTGSMGSLITQTKNIIQTTFEQTRDILKEKGYDPQCFLIMISCFRSYNSKWEEIFQTSTWENNPDNLRSFLQTITAYGGTYPGESVEVGLWWANKKNDEDPISQVIILGDQPAHLQNEAQEFRNQFGQSYWETTPLKGLTYYVPECQKLNTKNIPVNTFYLHQGAKSTYEDIAKLTKGICEYLDINSAQSSKKLTNLFVEQILKDVGKQDGRSNELIAAYKAKYS</sequence>
<feature type="coiled-coil region" evidence="1">
    <location>
        <begin position="727"/>
        <end position="774"/>
    </location>
</feature>
<reference evidence="4" key="1">
    <citation type="journal article" date="2006" name="PLoS Biol.">
        <title>Macronuclear genome sequence of the ciliate Tetrahymena thermophila, a model eukaryote.</title>
        <authorList>
            <person name="Eisen J.A."/>
            <person name="Coyne R.S."/>
            <person name="Wu M."/>
            <person name="Wu D."/>
            <person name="Thiagarajan M."/>
            <person name="Wortman J.R."/>
            <person name="Badger J.H."/>
            <person name="Ren Q."/>
            <person name="Amedeo P."/>
            <person name="Jones K.M."/>
            <person name="Tallon L.J."/>
            <person name="Delcher A.L."/>
            <person name="Salzberg S.L."/>
            <person name="Silva J.C."/>
            <person name="Haas B.J."/>
            <person name="Majoros W.H."/>
            <person name="Farzad M."/>
            <person name="Carlton J.M."/>
            <person name="Smith R.K. Jr."/>
            <person name="Garg J."/>
            <person name="Pearlman R.E."/>
            <person name="Karrer K.M."/>
            <person name="Sun L."/>
            <person name="Manning G."/>
            <person name="Elde N.C."/>
            <person name="Turkewitz A.P."/>
            <person name="Asai D.J."/>
            <person name="Wilkes D.E."/>
            <person name="Wang Y."/>
            <person name="Cai H."/>
            <person name="Collins K."/>
            <person name="Stewart B.A."/>
            <person name="Lee S.R."/>
            <person name="Wilamowska K."/>
            <person name="Weinberg Z."/>
            <person name="Ruzzo W.L."/>
            <person name="Wloga D."/>
            <person name="Gaertig J."/>
            <person name="Frankel J."/>
            <person name="Tsao C.-C."/>
            <person name="Gorovsky M.A."/>
            <person name="Keeling P.J."/>
            <person name="Waller R.F."/>
            <person name="Patron N.J."/>
            <person name="Cherry J.M."/>
            <person name="Stover N.A."/>
            <person name="Krieger C.J."/>
            <person name="del Toro C."/>
            <person name="Ryder H.F."/>
            <person name="Williamson S.C."/>
            <person name="Barbeau R.A."/>
            <person name="Hamilton E.P."/>
            <person name="Orias E."/>
        </authorList>
    </citation>
    <scope>NUCLEOTIDE SEQUENCE [LARGE SCALE GENOMIC DNA]</scope>
    <source>
        <strain evidence="4">SB210</strain>
    </source>
</reference>